<dbReference type="Proteomes" id="UP000034531">
    <property type="component" value="Unassembled WGS sequence"/>
</dbReference>
<accession>A0A0G0TW85</accession>
<organism evidence="1 2">
    <name type="scientific">Candidatus Curtissbacteria bacterium GW2011_GWA1_40_16</name>
    <dbReference type="NCBI Taxonomy" id="1618405"/>
    <lineage>
        <taxon>Bacteria</taxon>
        <taxon>Candidatus Curtissiibacteriota</taxon>
    </lineage>
</organism>
<name>A0A0G0TW85_9BACT</name>
<gene>
    <name evidence="1" type="ORF">UT84_C0001G0040</name>
</gene>
<sequence>MKLSSLSVVLIVIIAVSAYALSNWQKYGSFFGRHGYKNVKLVDLVGFANLYNGKDVCTNGYIIEGNNTLFIKDSVLGSKFEGSAWVVNNTGSGFLFNTSNTVTKATMARACGHFVSKGESEFGNPPFWKHQLTINEFSALEESFAVDY</sequence>
<reference evidence="1 2" key="1">
    <citation type="journal article" date="2015" name="Nature">
        <title>rRNA introns, odd ribosomes, and small enigmatic genomes across a large radiation of phyla.</title>
        <authorList>
            <person name="Brown C.T."/>
            <person name="Hug L.A."/>
            <person name="Thomas B.C."/>
            <person name="Sharon I."/>
            <person name="Castelle C.J."/>
            <person name="Singh A."/>
            <person name="Wilkins M.J."/>
            <person name="Williams K.H."/>
            <person name="Banfield J.F."/>
        </authorList>
    </citation>
    <scope>NUCLEOTIDE SEQUENCE [LARGE SCALE GENOMIC DNA]</scope>
</reference>
<evidence type="ECO:0000313" key="1">
    <source>
        <dbReference type="EMBL" id="KKR51355.1"/>
    </source>
</evidence>
<dbReference type="EMBL" id="LBYI01000001">
    <property type="protein sequence ID" value="KKR51355.1"/>
    <property type="molecule type" value="Genomic_DNA"/>
</dbReference>
<comment type="caution">
    <text evidence="1">The sequence shown here is derived from an EMBL/GenBank/DDBJ whole genome shotgun (WGS) entry which is preliminary data.</text>
</comment>
<dbReference type="AlphaFoldDB" id="A0A0G0TW85"/>
<proteinExistence type="predicted"/>
<protein>
    <submittedName>
        <fullName evidence="1">Uncharacterized protein</fullName>
    </submittedName>
</protein>
<evidence type="ECO:0000313" key="2">
    <source>
        <dbReference type="Proteomes" id="UP000034531"/>
    </source>
</evidence>